<comment type="caution">
    <text evidence="2">The sequence shown here is derived from an EMBL/GenBank/DDBJ whole genome shotgun (WGS) entry which is preliminary data.</text>
</comment>
<dbReference type="RefSeq" id="WP_120798677.1">
    <property type="nucleotide sequence ID" value="NZ_RBXL01000001.1"/>
</dbReference>
<feature type="domain" description="PilZ" evidence="1">
    <location>
        <begin position="36"/>
        <end position="129"/>
    </location>
</feature>
<name>A0A495VB14_9GAMM</name>
<protein>
    <submittedName>
        <fullName evidence="2">PilZ domain-containing protein</fullName>
    </submittedName>
</protein>
<dbReference type="AlphaFoldDB" id="A0A495VB14"/>
<reference evidence="2 3" key="1">
    <citation type="submission" date="2018-10" db="EMBL/GenBank/DDBJ databases">
        <title>Genomic Encyclopedia of Archaeal and Bacterial Type Strains, Phase II (KMG-II): from individual species to whole genera.</title>
        <authorList>
            <person name="Goeker M."/>
        </authorList>
    </citation>
    <scope>NUCLEOTIDE SEQUENCE [LARGE SCALE GENOMIC DNA]</scope>
    <source>
        <strain evidence="2 3">DSM 235</strain>
    </source>
</reference>
<dbReference type="GO" id="GO:0035438">
    <property type="term" value="F:cyclic-di-GMP binding"/>
    <property type="evidence" value="ECO:0007669"/>
    <property type="project" value="InterPro"/>
</dbReference>
<gene>
    <name evidence="2" type="ORF">BDD21_4109</name>
</gene>
<accession>A0A495VB14</accession>
<dbReference type="Proteomes" id="UP000274556">
    <property type="component" value="Unassembled WGS sequence"/>
</dbReference>
<sequence>MIPTGWMREAGVNACTGGAMATTDEQSSSTDDGATRRREIRLGIKGLRLPFLGTRLETRGIFPYVLLDISTHGARIILPDWAVRRELLHAGEHIDFHLPFMLDGVTYNQGRVAWTQRDDIQYGQVCGVDIETRSALYYPVFLELKAGKVAIDLHDMQSSERLLLRILKDTILLKRGILIYFGHFKPIVQRMIRSDPERAAMLRSYLFEDTESRVERNIAALERQRLAIEGTDDLLGELATVLDLDALRVLMEPEIEPMVWISTFSEGLMREYLSAIMSLEAKIFYNFNTIVMIYADALMRSIGVDSMETHHGS</sequence>
<keyword evidence="3" id="KW-1185">Reference proteome</keyword>
<dbReference type="OrthoDB" id="5497376at2"/>
<evidence type="ECO:0000313" key="3">
    <source>
        <dbReference type="Proteomes" id="UP000274556"/>
    </source>
</evidence>
<evidence type="ECO:0000259" key="1">
    <source>
        <dbReference type="Pfam" id="PF07238"/>
    </source>
</evidence>
<evidence type="ECO:0000313" key="2">
    <source>
        <dbReference type="EMBL" id="RKT46586.1"/>
    </source>
</evidence>
<dbReference type="EMBL" id="RBXL01000001">
    <property type="protein sequence ID" value="RKT46586.1"/>
    <property type="molecule type" value="Genomic_DNA"/>
</dbReference>
<proteinExistence type="predicted"/>
<organism evidence="2 3">
    <name type="scientific">Thiocapsa rosea</name>
    <dbReference type="NCBI Taxonomy" id="69360"/>
    <lineage>
        <taxon>Bacteria</taxon>
        <taxon>Pseudomonadati</taxon>
        <taxon>Pseudomonadota</taxon>
        <taxon>Gammaproteobacteria</taxon>
        <taxon>Chromatiales</taxon>
        <taxon>Chromatiaceae</taxon>
        <taxon>Thiocapsa</taxon>
    </lineage>
</organism>
<dbReference type="InterPro" id="IPR009875">
    <property type="entry name" value="PilZ_domain"/>
</dbReference>
<dbReference type="Pfam" id="PF07238">
    <property type="entry name" value="PilZ"/>
    <property type="match status" value="1"/>
</dbReference>